<dbReference type="EMBL" id="CAXLJM020000020">
    <property type="protein sequence ID" value="CAL8087125.1"/>
    <property type="molecule type" value="Genomic_DNA"/>
</dbReference>
<proteinExistence type="predicted"/>
<comment type="caution">
    <text evidence="2">The sequence shown here is derived from an EMBL/GenBank/DDBJ whole genome shotgun (WGS) entry which is preliminary data.</text>
</comment>
<evidence type="ECO:0000313" key="2">
    <source>
        <dbReference type="EMBL" id="CAL8087125.1"/>
    </source>
</evidence>
<keyword evidence="1" id="KW-0812">Transmembrane</keyword>
<protein>
    <submittedName>
        <fullName evidence="2">Uncharacterized protein</fullName>
    </submittedName>
</protein>
<keyword evidence="1" id="KW-1133">Transmembrane helix</keyword>
<evidence type="ECO:0000256" key="1">
    <source>
        <dbReference type="SAM" id="Phobius"/>
    </source>
</evidence>
<evidence type="ECO:0000313" key="3">
    <source>
        <dbReference type="Proteomes" id="UP001642540"/>
    </source>
</evidence>
<dbReference type="Gene3D" id="2.60.20.10">
    <property type="entry name" value="Crystallins"/>
    <property type="match status" value="1"/>
</dbReference>
<feature type="transmembrane region" description="Helical" evidence="1">
    <location>
        <begin position="6"/>
        <end position="29"/>
    </location>
</feature>
<dbReference type="Proteomes" id="UP001642540">
    <property type="component" value="Unassembled WGS sequence"/>
</dbReference>
<keyword evidence="3" id="KW-1185">Reference proteome</keyword>
<keyword evidence="1" id="KW-0472">Membrane</keyword>
<reference evidence="2 3" key="1">
    <citation type="submission" date="2024-08" db="EMBL/GenBank/DDBJ databases">
        <authorList>
            <person name="Cucini C."/>
            <person name="Frati F."/>
        </authorList>
    </citation>
    <scope>NUCLEOTIDE SEQUENCE [LARGE SCALE GENOMIC DNA]</scope>
</reference>
<sequence length="123" mass="13838">MSLRFGVSPVVIMAGIGTSFILCCLWVGAVTGAPYSLGRPHLTLYDHEFQKGERYYQDVGPKCYNIPKVFDDRASSIDTHHTCIKVCTERDCRGCYNMRPGTKGHFSLREVHLNDNISSFTQC</sequence>
<gene>
    <name evidence="2" type="ORF">ODALV1_LOCUS6640</name>
</gene>
<accession>A0ABP1Q2X8</accession>
<organism evidence="2 3">
    <name type="scientific">Orchesella dallaii</name>
    <dbReference type="NCBI Taxonomy" id="48710"/>
    <lineage>
        <taxon>Eukaryota</taxon>
        <taxon>Metazoa</taxon>
        <taxon>Ecdysozoa</taxon>
        <taxon>Arthropoda</taxon>
        <taxon>Hexapoda</taxon>
        <taxon>Collembola</taxon>
        <taxon>Entomobryomorpha</taxon>
        <taxon>Entomobryoidea</taxon>
        <taxon>Orchesellidae</taxon>
        <taxon>Orchesellinae</taxon>
        <taxon>Orchesella</taxon>
    </lineage>
</organism>
<name>A0ABP1Q2X8_9HEXA</name>